<dbReference type="GeneID" id="5999613"/>
<evidence type="ECO:0000313" key="3">
    <source>
        <dbReference type="EMBL" id="BAE66346.1"/>
    </source>
</evidence>
<dbReference type="GO" id="GO:0016747">
    <property type="term" value="F:acyltransferase activity, transferring groups other than amino-acyl groups"/>
    <property type="evidence" value="ECO:0007669"/>
    <property type="project" value="InterPro"/>
</dbReference>
<gene>
    <name evidence="3" type="ORF">AO090010000495</name>
</gene>
<feature type="domain" description="N-acetyltransferase" evidence="2">
    <location>
        <begin position="45"/>
        <end position="257"/>
    </location>
</feature>
<keyword evidence="4" id="KW-1185">Reference proteome</keyword>
<organism evidence="3 4">
    <name type="scientific">Aspergillus oryzae (strain ATCC 42149 / RIB 40)</name>
    <name type="common">Yellow koji mold</name>
    <dbReference type="NCBI Taxonomy" id="510516"/>
    <lineage>
        <taxon>Eukaryota</taxon>
        <taxon>Fungi</taxon>
        <taxon>Dikarya</taxon>
        <taxon>Ascomycota</taxon>
        <taxon>Pezizomycotina</taxon>
        <taxon>Eurotiomycetes</taxon>
        <taxon>Eurotiomycetidae</taxon>
        <taxon>Eurotiales</taxon>
        <taxon>Aspergillaceae</taxon>
        <taxon>Aspergillus</taxon>
        <taxon>Aspergillus subgen. Circumdati</taxon>
    </lineage>
</organism>
<protein>
    <submittedName>
        <fullName evidence="3">DNA, SC010</fullName>
    </submittedName>
</protein>
<dbReference type="OMA" id="FNWLYGV"/>
<evidence type="ECO:0000256" key="1">
    <source>
        <dbReference type="SAM" id="MobiDB-lite"/>
    </source>
</evidence>
<dbReference type="EMBL" id="AP007175">
    <property type="protein sequence ID" value="BAE66346.1"/>
    <property type="molecule type" value="Genomic_DNA"/>
</dbReference>
<dbReference type="AlphaFoldDB" id="Q2TWM7"/>
<reference evidence="3 4" key="1">
    <citation type="journal article" date="2005" name="Nature">
        <title>Genome sequencing and analysis of Aspergillus oryzae.</title>
        <authorList>
            <person name="Machida M."/>
            <person name="Asai K."/>
            <person name="Sano M."/>
            <person name="Tanaka T."/>
            <person name="Kumagai T."/>
            <person name="Terai G."/>
            <person name="Kusumoto K."/>
            <person name="Arima T."/>
            <person name="Akita O."/>
            <person name="Kashiwagi Y."/>
            <person name="Abe K."/>
            <person name="Gomi K."/>
            <person name="Horiuchi H."/>
            <person name="Kitamoto K."/>
            <person name="Kobayashi T."/>
            <person name="Takeuchi M."/>
            <person name="Denning D.W."/>
            <person name="Galagan J.E."/>
            <person name="Nierman W.C."/>
            <person name="Yu J."/>
            <person name="Archer D.B."/>
            <person name="Bennett J.W."/>
            <person name="Bhatnagar D."/>
            <person name="Cleveland T.E."/>
            <person name="Fedorova N.D."/>
            <person name="Gotoh O."/>
            <person name="Horikawa H."/>
            <person name="Hosoyama A."/>
            <person name="Ichinomiya M."/>
            <person name="Igarashi R."/>
            <person name="Iwashita K."/>
            <person name="Juvvadi P.R."/>
            <person name="Kato M."/>
            <person name="Kato Y."/>
            <person name="Kin T."/>
            <person name="Kokubun A."/>
            <person name="Maeda H."/>
            <person name="Maeyama N."/>
            <person name="Maruyama J."/>
            <person name="Nagasaki H."/>
            <person name="Nakajima T."/>
            <person name="Oda K."/>
            <person name="Okada K."/>
            <person name="Paulsen I."/>
            <person name="Sakamoto K."/>
            <person name="Sawano T."/>
            <person name="Takahashi M."/>
            <person name="Takase K."/>
            <person name="Terabayashi Y."/>
            <person name="Wortman J."/>
            <person name="Yamada O."/>
            <person name="Yamagata Y."/>
            <person name="Anazawa H."/>
            <person name="Hata Y."/>
            <person name="Koide Y."/>
            <person name="Komori T."/>
            <person name="Koyama Y."/>
            <person name="Minetoki T."/>
            <person name="Suharnan S."/>
            <person name="Tanaka A."/>
            <person name="Isono K."/>
            <person name="Kuhara S."/>
            <person name="Ogasawara N."/>
            <person name="Kikuchi H."/>
        </authorList>
    </citation>
    <scope>NUCLEOTIDE SEQUENCE [LARGE SCALE GENOMIC DNA]</scope>
    <source>
        <strain evidence="4">ATCC 42149 / RIB 40</strain>
    </source>
</reference>
<dbReference type="PROSITE" id="PS51186">
    <property type="entry name" value="GNAT"/>
    <property type="match status" value="1"/>
</dbReference>
<feature type="region of interest" description="Disordered" evidence="1">
    <location>
        <begin position="14"/>
        <end position="42"/>
    </location>
</feature>
<feature type="compositionally biased region" description="Polar residues" evidence="1">
    <location>
        <begin position="20"/>
        <end position="29"/>
    </location>
</feature>
<dbReference type="Proteomes" id="UP000006564">
    <property type="component" value="Chromosome 8"/>
</dbReference>
<sequence length="275" mass="30644">MPNGPLYINKLIHKKAQPYSHPTPTTSPQLKPPKPIPKMSNPPTITILPASPEDAPTLTRIHGDAFQNSTLLDLMFGPPTDENLKGFTAQLAELIANDKTARFTKAVDNDTNKIVGWSWWNIFPDHKSRLEGSEAFAKDHTDPPESAISPEAYREYFRGVEERREKWVGGRAVICEFLSDVFPLDCPCLLKFLRVLVVLPEYQRKGVGAKLMTKGLEEATALNLPVWLESSEEGYALYKKLGFKDLNDSIVMDLTKYGESGIATTACMLLENGNP</sequence>
<dbReference type="EMBL" id="BA000056">
    <property type="protein sequence ID" value="BAE66346.1"/>
    <property type="molecule type" value="Genomic_DNA"/>
</dbReference>
<dbReference type="PANTHER" id="PTHR42791:SF1">
    <property type="entry name" value="N-ACETYLTRANSFERASE DOMAIN-CONTAINING PROTEIN"/>
    <property type="match status" value="1"/>
</dbReference>
<dbReference type="SUPFAM" id="SSF55729">
    <property type="entry name" value="Acyl-CoA N-acyltransferases (Nat)"/>
    <property type="match status" value="1"/>
</dbReference>
<dbReference type="RefSeq" id="XP_023094202.1">
    <property type="nucleotide sequence ID" value="XM_023233628.1"/>
</dbReference>
<dbReference type="Gene3D" id="3.40.630.30">
    <property type="match status" value="1"/>
</dbReference>
<dbReference type="Pfam" id="PF13508">
    <property type="entry name" value="Acetyltransf_7"/>
    <property type="match status" value="1"/>
</dbReference>
<dbReference type="InterPro" id="IPR052523">
    <property type="entry name" value="Trichothecene_AcTrans"/>
</dbReference>
<dbReference type="InterPro" id="IPR016181">
    <property type="entry name" value="Acyl_CoA_acyltransferase"/>
</dbReference>
<evidence type="ECO:0000313" key="4">
    <source>
        <dbReference type="Proteomes" id="UP000006564"/>
    </source>
</evidence>
<evidence type="ECO:0000259" key="2">
    <source>
        <dbReference type="PROSITE" id="PS51186"/>
    </source>
</evidence>
<dbReference type="CDD" id="cd04301">
    <property type="entry name" value="NAT_SF"/>
    <property type="match status" value="1"/>
</dbReference>
<name>Q2TWM7_ASPOR</name>
<proteinExistence type="predicted"/>
<dbReference type="InterPro" id="IPR000182">
    <property type="entry name" value="GNAT_dom"/>
</dbReference>
<dbReference type="KEGG" id="aor:AO090010000495"/>
<accession>Q2TWM7</accession>
<dbReference type="PANTHER" id="PTHR42791">
    <property type="entry name" value="GNAT FAMILY ACETYLTRANSFERASE"/>
    <property type="match status" value="1"/>
</dbReference>
<dbReference type="HOGENOM" id="CLU_060131_6_5_1"/>